<dbReference type="Proteomes" id="UP000075420">
    <property type="component" value="Unassembled WGS sequence"/>
</dbReference>
<dbReference type="InterPro" id="IPR011257">
    <property type="entry name" value="DNA_glycosylase"/>
</dbReference>
<sequence length="82" mass="8693">MPGIGAWTAHYIAMRALREPDAFPATDLALRRALGGVSGADLLVMAEAWRPWRAYAAMLLWTADAQGARPAEREVSGGALAG</sequence>
<evidence type="ECO:0000313" key="3">
    <source>
        <dbReference type="EMBL" id="KYF54731.1"/>
    </source>
</evidence>
<dbReference type="InterPro" id="IPR051912">
    <property type="entry name" value="Alkylbase_DNA_Glycosylase/TA"/>
</dbReference>
<dbReference type="GO" id="GO:0006285">
    <property type="term" value="P:base-excision repair, AP site formation"/>
    <property type="evidence" value="ECO:0007669"/>
    <property type="project" value="TreeGrafter"/>
</dbReference>
<dbReference type="SUPFAM" id="SSF48150">
    <property type="entry name" value="DNA-glycosylase"/>
    <property type="match status" value="1"/>
</dbReference>
<dbReference type="GO" id="GO:0006307">
    <property type="term" value="P:DNA alkylation repair"/>
    <property type="evidence" value="ECO:0007669"/>
    <property type="project" value="TreeGrafter"/>
</dbReference>
<keyword evidence="2" id="KW-0234">DNA repair</keyword>
<reference evidence="3 4" key="1">
    <citation type="submission" date="2014-02" db="EMBL/GenBank/DDBJ databases">
        <title>The small core and large imbalanced accessory genome model reveals a collaborative survival strategy of Sorangium cellulosum strains in nature.</title>
        <authorList>
            <person name="Han K."/>
            <person name="Peng R."/>
            <person name="Blom J."/>
            <person name="Li Y.-Z."/>
        </authorList>
    </citation>
    <scope>NUCLEOTIDE SEQUENCE [LARGE SCALE GENOMIC DNA]</scope>
    <source>
        <strain evidence="3 4">So0157-25</strain>
    </source>
</reference>
<evidence type="ECO:0000313" key="4">
    <source>
        <dbReference type="Proteomes" id="UP000075420"/>
    </source>
</evidence>
<protein>
    <submittedName>
        <fullName evidence="3">Uncharacterized protein</fullName>
    </submittedName>
</protein>
<organism evidence="3 4">
    <name type="scientific">Sorangium cellulosum</name>
    <name type="common">Polyangium cellulosum</name>
    <dbReference type="NCBI Taxonomy" id="56"/>
    <lineage>
        <taxon>Bacteria</taxon>
        <taxon>Pseudomonadati</taxon>
        <taxon>Myxococcota</taxon>
        <taxon>Polyangia</taxon>
        <taxon>Polyangiales</taxon>
        <taxon>Polyangiaceae</taxon>
        <taxon>Sorangium</taxon>
    </lineage>
</organism>
<name>A0A150PGA9_SORCE</name>
<dbReference type="GO" id="GO:0032993">
    <property type="term" value="C:protein-DNA complex"/>
    <property type="evidence" value="ECO:0007669"/>
    <property type="project" value="TreeGrafter"/>
</dbReference>
<dbReference type="GO" id="GO:0005737">
    <property type="term" value="C:cytoplasm"/>
    <property type="evidence" value="ECO:0007669"/>
    <property type="project" value="TreeGrafter"/>
</dbReference>
<evidence type="ECO:0000256" key="1">
    <source>
        <dbReference type="ARBA" id="ARBA00022763"/>
    </source>
</evidence>
<comment type="caution">
    <text evidence="3">The sequence shown here is derived from an EMBL/GenBank/DDBJ whole genome shotgun (WGS) entry which is preliminary data.</text>
</comment>
<dbReference type="GO" id="GO:0032131">
    <property type="term" value="F:alkylated DNA binding"/>
    <property type="evidence" value="ECO:0007669"/>
    <property type="project" value="TreeGrafter"/>
</dbReference>
<gene>
    <name evidence="3" type="ORF">BE08_42320</name>
</gene>
<keyword evidence="1" id="KW-0227">DNA damage</keyword>
<proteinExistence type="predicted"/>
<dbReference type="PANTHER" id="PTHR43003:SF13">
    <property type="entry name" value="DNA-3-METHYLADENINE GLYCOSYLASE 2"/>
    <property type="match status" value="1"/>
</dbReference>
<accession>A0A150PGA9</accession>
<dbReference type="AlphaFoldDB" id="A0A150PGA9"/>
<dbReference type="Gene3D" id="1.10.1670.40">
    <property type="match status" value="1"/>
</dbReference>
<dbReference type="GO" id="GO:0043916">
    <property type="term" value="F:DNA-7-methylguanine glycosylase activity"/>
    <property type="evidence" value="ECO:0007669"/>
    <property type="project" value="TreeGrafter"/>
</dbReference>
<evidence type="ECO:0000256" key="2">
    <source>
        <dbReference type="ARBA" id="ARBA00023204"/>
    </source>
</evidence>
<dbReference type="PANTHER" id="PTHR43003">
    <property type="entry name" value="DNA-3-METHYLADENINE GLYCOSYLASE"/>
    <property type="match status" value="1"/>
</dbReference>
<dbReference type="GO" id="GO:0008725">
    <property type="term" value="F:DNA-3-methyladenine glycosylase activity"/>
    <property type="evidence" value="ECO:0007669"/>
    <property type="project" value="TreeGrafter"/>
</dbReference>
<dbReference type="EMBL" id="JELY01001744">
    <property type="protein sequence ID" value="KYF54731.1"/>
    <property type="molecule type" value="Genomic_DNA"/>
</dbReference>